<evidence type="ECO:0000256" key="2">
    <source>
        <dbReference type="SAM" id="MobiDB-lite"/>
    </source>
</evidence>
<dbReference type="Pfam" id="PF15902">
    <property type="entry name" value="Sortilin-Vps10"/>
    <property type="match status" value="1"/>
</dbReference>
<accession>A0A401ZWH9</accession>
<dbReference type="PANTHER" id="PTHR47199">
    <property type="entry name" value="PHOTOSYSTEM II STABILITY/ASSEMBLY FACTOR HCF136, CHLOROPLASTIC"/>
    <property type="match status" value="1"/>
</dbReference>
<dbReference type="RefSeq" id="WP_126578838.1">
    <property type="nucleotide sequence ID" value="NZ_BIFR01000001.1"/>
</dbReference>
<keyword evidence="1" id="KW-0677">Repeat</keyword>
<organism evidence="4 5">
    <name type="scientific">Tengunoibacter tsumagoiensis</name>
    <dbReference type="NCBI Taxonomy" id="2014871"/>
    <lineage>
        <taxon>Bacteria</taxon>
        <taxon>Bacillati</taxon>
        <taxon>Chloroflexota</taxon>
        <taxon>Ktedonobacteria</taxon>
        <taxon>Ktedonobacterales</taxon>
        <taxon>Dictyobacteraceae</taxon>
        <taxon>Tengunoibacter</taxon>
    </lineage>
</organism>
<comment type="caution">
    <text evidence="4">The sequence shown here is derived from an EMBL/GenBank/DDBJ whole genome shotgun (WGS) entry which is preliminary data.</text>
</comment>
<dbReference type="AlphaFoldDB" id="A0A401ZWH9"/>
<evidence type="ECO:0000313" key="5">
    <source>
        <dbReference type="Proteomes" id="UP000287352"/>
    </source>
</evidence>
<evidence type="ECO:0000259" key="3">
    <source>
        <dbReference type="Pfam" id="PF15902"/>
    </source>
</evidence>
<evidence type="ECO:0000256" key="1">
    <source>
        <dbReference type="ARBA" id="ARBA00022737"/>
    </source>
</evidence>
<dbReference type="InterPro" id="IPR015943">
    <property type="entry name" value="WD40/YVTN_repeat-like_dom_sf"/>
</dbReference>
<feature type="region of interest" description="Disordered" evidence="2">
    <location>
        <begin position="378"/>
        <end position="397"/>
    </location>
</feature>
<feature type="domain" description="Sortilin N-terminal" evidence="3">
    <location>
        <begin position="289"/>
        <end position="394"/>
    </location>
</feature>
<dbReference type="InterPro" id="IPR031778">
    <property type="entry name" value="Sortilin_N"/>
</dbReference>
<reference evidence="5" key="1">
    <citation type="submission" date="2018-12" db="EMBL/GenBank/DDBJ databases">
        <title>Tengunoibacter tsumagoiensis gen. nov., sp. nov., Dictyobacter kobayashii sp. nov., D. alpinus sp. nov., and D. joshuensis sp. nov. and description of Dictyobacteraceae fam. nov. within the order Ktedonobacterales isolated from Tengu-no-mugimeshi.</title>
        <authorList>
            <person name="Wang C.M."/>
            <person name="Zheng Y."/>
            <person name="Sakai Y."/>
            <person name="Toyoda A."/>
            <person name="Minakuchi Y."/>
            <person name="Abe K."/>
            <person name="Yokota A."/>
            <person name="Yabe S."/>
        </authorList>
    </citation>
    <scope>NUCLEOTIDE SEQUENCE [LARGE SCALE GENOMIC DNA]</scope>
    <source>
        <strain evidence="5">Uno3</strain>
    </source>
</reference>
<name>A0A401ZWH9_9CHLR</name>
<gene>
    <name evidence="4" type="ORF">KTT_10210</name>
</gene>
<dbReference type="PANTHER" id="PTHR47199:SF2">
    <property type="entry name" value="PHOTOSYSTEM II STABILITY_ASSEMBLY FACTOR HCF136, CHLOROPLASTIC"/>
    <property type="match status" value="1"/>
</dbReference>
<dbReference type="Proteomes" id="UP000287352">
    <property type="component" value="Unassembled WGS sequence"/>
</dbReference>
<dbReference type="OrthoDB" id="140537at2"/>
<dbReference type="CDD" id="cd15482">
    <property type="entry name" value="Sialidase_non-viral"/>
    <property type="match status" value="1"/>
</dbReference>
<sequence length="397" mass="42404">MHMLPSQRRARITLTLALVIMSCLLLLSGCTLPGLPASQNDDLSTAPIATPTVGPEHPVTIQSIHMIDAKNGWSMTSDSQHVLHTTDGAAHWRDVTPATGYNQFKLGTADFLDAQEGWVVVQDKTFSSVFHTFNGGAIWSETPVLDDGGTVRQISFIDHKNGWLIFSKGAKDNKDDIDVFQSLDGGDSWLKVSTTSTDAGKLQGPLPQDGIKSGLTFSDASAGWLSGASANTNEAWFYTSSDGGSDWSRQSLTLPYGDAKVAIQPAIFFGEKNAILPVQLHRPGGSQLEIYRSSDSGKTWQGTTPISDLAVDVSFVSATQGWTYMYNGSSLWTTSDGGQNWSQLAAQLDPSVSGITQLDFVTATAGWAIATTGADTSSLFQTSDGGKSWTKLDPQAA</sequence>
<dbReference type="Gene3D" id="2.130.10.10">
    <property type="entry name" value="YVTN repeat-like/Quinoprotein amine dehydrogenase"/>
    <property type="match status" value="2"/>
</dbReference>
<evidence type="ECO:0000313" key="4">
    <source>
        <dbReference type="EMBL" id="GCE11162.1"/>
    </source>
</evidence>
<protein>
    <recommendedName>
        <fullName evidence="3">Sortilin N-terminal domain-containing protein</fullName>
    </recommendedName>
</protein>
<keyword evidence="5" id="KW-1185">Reference proteome</keyword>
<dbReference type="EMBL" id="BIFR01000001">
    <property type="protein sequence ID" value="GCE11162.1"/>
    <property type="molecule type" value="Genomic_DNA"/>
</dbReference>
<dbReference type="SUPFAM" id="SSF110296">
    <property type="entry name" value="Oligoxyloglucan reducing end-specific cellobiohydrolase"/>
    <property type="match status" value="2"/>
</dbReference>
<proteinExistence type="predicted"/>